<dbReference type="Gene3D" id="1.10.287.370">
    <property type="match status" value="1"/>
</dbReference>
<keyword evidence="2" id="KW-0143">Chaperone</keyword>
<dbReference type="GO" id="GO:0051082">
    <property type="term" value="F:unfolded protein binding"/>
    <property type="evidence" value="ECO:0007669"/>
    <property type="project" value="InterPro"/>
</dbReference>
<gene>
    <name evidence="4" type="ORF">L228DRAFT_242749</name>
</gene>
<feature type="coiled-coil region" evidence="3">
    <location>
        <begin position="72"/>
        <end position="110"/>
    </location>
</feature>
<dbReference type="InterPro" id="IPR002777">
    <property type="entry name" value="PFD_beta-like"/>
</dbReference>
<keyword evidence="5" id="KW-1185">Reference proteome</keyword>
<evidence type="ECO:0000313" key="5">
    <source>
        <dbReference type="Proteomes" id="UP000076632"/>
    </source>
</evidence>
<evidence type="ECO:0000313" key="4">
    <source>
        <dbReference type="EMBL" id="KZF26296.1"/>
    </source>
</evidence>
<dbReference type="Proteomes" id="UP000076632">
    <property type="component" value="Unassembled WGS sequence"/>
</dbReference>
<keyword evidence="3" id="KW-0175">Coiled coil</keyword>
<evidence type="ECO:0000256" key="1">
    <source>
        <dbReference type="ARBA" id="ARBA00008045"/>
    </source>
</evidence>
<dbReference type="SUPFAM" id="SSF46579">
    <property type="entry name" value="Prefoldin"/>
    <property type="match status" value="1"/>
</dbReference>
<dbReference type="EMBL" id="KV407454">
    <property type="protein sequence ID" value="KZF26296.1"/>
    <property type="molecule type" value="Genomic_DNA"/>
</dbReference>
<dbReference type="FunCoup" id="A0A165JIT4">
    <property type="interactions" value="100"/>
</dbReference>
<dbReference type="CDD" id="cd23164">
    <property type="entry name" value="Prefoldin_1"/>
    <property type="match status" value="1"/>
</dbReference>
<dbReference type="PANTHER" id="PTHR20903">
    <property type="entry name" value="PREFOLDIN SUBUNIT 1-RELATED"/>
    <property type="match status" value="1"/>
</dbReference>
<dbReference type="RefSeq" id="XP_018191851.1">
    <property type="nucleotide sequence ID" value="XM_018331523.1"/>
</dbReference>
<name>A0A165JIT4_XYLHT</name>
<dbReference type="STRING" id="1328760.A0A165JIT4"/>
<dbReference type="PANTHER" id="PTHR20903:SF0">
    <property type="entry name" value="PREFOLDIN SUBUNIT 1"/>
    <property type="match status" value="1"/>
</dbReference>
<dbReference type="InParanoid" id="A0A165JIT4"/>
<dbReference type="OMA" id="REMIQQK"/>
<evidence type="ECO:0000256" key="2">
    <source>
        <dbReference type="ARBA" id="ARBA00023186"/>
    </source>
</evidence>
<organism evidence="4 5">
    <name type="scientific">Xylona heveae (strain CBS 132557 / TC161)</name>
    <dbReference type="NCBI Taxonomy" id="1328760"/>
    <lineage>
        <taxon>Eukaryota</taxon>
        <taxon>Fungi</taxon>
        <taxon>Dikarya</taxon>
        <taxon>Ascomycota</taxon>
        <taxon>Pezizomycotina</taxon>
        <taxon>Xylonomycetes</taxon>
        <taxon>Xylonales</taxon>
        <taxon>Xylonaceae</taxon>
        <taxon>Xylona</taxon>
    </lineage>
</organism>
<dbReference type="AlphaFoldDB" id="A0A165JIT4"/>
<accession>A0A165JIT4</accession>
<comment type="similarity">
    <text evidence="1">Belongs to the prefoldin subunit beta family.</text>
</comment>
<dbReference type="InterPro" id="IPR009053">
    <property type="entry name" value="Prefoldin"/>
</dbReference>
<evidence type="ECO:0000256" key="3">
    <source>
        <dbReference type="SAM" id="Coils"/>
    </source>
</evidence>
<sequence length="121" mass="13736">MSIPPEALQKLAQEIETRAVVSQQQIGIVRTQIAAKQRDVRLQELTANEATTLPKDTKVYEGVGKMFVLTPLENVKDRLAAEKEELKSDINNLEKKLQYLETTHKNSRDHIEHMLKATGRS</sequence>
<dbReference type="Pfam" id="PF01920">
    <property type="entry name" value="Prefoldin_2"/>
    <property type="match status" value="1"/>
</dbReference>
<dbReference type="GO" id="GO:0016272">
    <property type="term" value="C:prefoldin complex"/>
    <property type="evidence" value="ECO:0007669"/>
    <property type="project" value="InterPro"/>
</dbReference>
<proteinExistence type="inferred from homology"/>
<dbReference type="GO" id="GO:0044183">
    <property type="term" value="F:protein folding chaperone"/>
    <property type="evidence" value="ECO:0007669"/>
    <property type="project" value="TreeGrafter"/>
</dbReference>
<dbReference type="OrthoDB" id="2015447at2759"/>
<reference evidence="4 5" key="1">
    <citation type="journal article" date="2016" name="Fungal Biol.">
        <title>The genome of Xylona heveae provides a window into fungal endophytism.</title>
        <authorList>
            <person name="Gazis R."/>
            <person name="Kuo A."/>
            <person name="Riley R."/>
            <person name="LaButti K."/>
            <person name="Lipzen A."/>
            <person name="Lin J."/>
            <person name="Amirebrahimi M."/>
            <person name="Hesse C.N."/>
            <person name="Spatafora J.W."/>
            <person name="Henrissat B."/>
            <person name="Hainaut M."/>
            <person name="Grigoriev I.V."/>
            <person name="Hibbett D.S."/>
        </authorList>
    </citation>
    <scope>NUCLEOTIDE SEQUENCE [LARGE SCALE GENOMIC DNA]</scope>
    <source>
        <strain evidence="4 5">TC161</strain>
    </source>
</reference>
<dbReference type="GeneID" id="28896660"/>
<protein>
    <submittedName>
        <fullName evidence="4">Prefoldin</fullName>
    </submittedName>
</protein>
<dbReference type="GO" id="GO:0005737">
    <property type="term" value="C:cytoplasm"/>
    <property type="evidence" value="ECO:0007669"/>
    <property type="project" value="TreeGrafter"/>
</dbReference>